<dbReference type="GO" id="GO:0016829">
    <property type="term" value="F:lyase activity"/>
    <property type="evidence" value="ECO:0007669"/>
    <property type="project" value="UniProtKB-KW"/>
</dbReference>
<feature type="transmembrane region" description="Helical" evidence="5">
    <location>
        <begin position="100"/>
        <end position="119"/>
    </location>
</feature>
<accession>A0A059XZV7</accession>
<keyword evidence="6" id="KW-0456">Lyase</keyword>
<feature type="transmembrane region" description="Helical" evidence="5">
    <location>
        <begin position="179"/>
        <end position="196"/>
    </location>
</feature>
<dbReference type="InterPro" id="IPR052561">
    <property type="entry name" value="ComplexI_Subunit1"/>
</dbReference>
<evidence type="ECO:0000256" key="1">
    <source>
        <dbReference type="ARBA" id="ARBA00004141"/>
    </source>
</evidence>
<proteinExistence type="predicted"/>
<reference evidence="7" key="1">
    <citation type="submission" date="2014-02" db="EMBL/GenBank/DDBJ databases">
        <title>Complete genome sequence and comparative genomic analysis of the nitrogen-fixing bacterium Leptospirillum ferriphilum YSK.</title>
        <authorList>
            <person name="Guo X."/>
            <person name="Yin H."/>
            <person name="Liang Y."/>
            <person name="Hu Q."/>
            <person name="Ma L."/>
            <person name="Xiao Y."/>
            <person name="Zhang X."/>
            <person name="Qiu G."/>
            <person name="Liu X."/>
        </authorList>
    </citation>
    <scope>NUCLEOTIDE SEQUENCE [LARGE SCALE GENOMIC DNA]</scope>
    <source>
        <strain evidence="7">YSK</strain>
    </source>
</reference>
<dbReference type="GO" id="GO:0005886">
    <property type="term" value="C:plasma membrane"/>
    <property type="evidence" value="ECO:0007669"/>
    <property type="project" value="TreeGrafter"/>
</dbReference>
<feature type="transmembrane region" description="Helical" evidence="5">
    <location>
        <begin position="140"/>
        <end position="159"/>
    </location>
</feature>
<organism evidence="6 7">
    <name type="scientific">Leptospirillum ferriphilum YSK</name>
    <dbReference type="NCBI Taxonomy" id="1441628"/>
    <lineage>
        <taxon>Bacteria</taxon>
        <taxon>Pseudomonadati</taxon>
        <taxon>Nitrospirota</taxon>
        <taxon>Nitrospiria</taxon>
        <taxon>Nitrospirales</taxon>
        <taxon>Nitrospiraceae</taxon>
        <taxon>Leptospirillum</taxon>
    </lineage>
</organism>
<gene>
    <name evidence="6" type="ORF">Y981_08460</name>
</gene>
<evidence type="ECO:0000256" key="5">
    <source>
        <dbReference type="SAM" id="Phobius"/>
    </source>
</evidence>
<feature type="transmembrane region" description="Helical" evidence="5">
    <location>
        <begin position="239"/>
        <end position="256"/>
    </location>
</feature>
<feature type="transmembrane region" description="Helical" evidence="5">
    <location>
        <begin position="74"/>
        <end position="94"/>
    </location>
</feature>
<dbReference type="AlphaFoldDB" id="A0A059XZV7"/>
<sequence length="320" mass="34340">MTSPLSTAAFAGKSLLWMILVLVLAPLFTGWLGIVKALLTNRTPPGLFQPFRDWTKLLSKETIVPEGSSPLFRWTPLAVFSLLLVSSLLVPVLGTGGKPMVFGDALVLTGIMAFVRVLMALEAFDTGTPFGHLGGRREMMVGFLAEPATILVIFTTSLFSGSTMTFRTADALRSGSLLPTPSLVFGALAFLLILLGENARIPIDNPATHLELTMIHEAMLLEYAGPPLALMEWGSAIKLVVYLLLGIGLFFPWGLSGADSPAALASAGLFLLLKLLAAGLVLGILETLMAKLRIFRVPEFMTLAFLLAILGFLSHFVLEV</sequence>
<evidence type="ECO:0000256" key="2">
    <source>
        <dbReference type="ARBA" id="ARBA00022692"/>
    </source>
</evidence>
<evidence type="ECO:0000256" key="3">
    <source>
        <dbReference type="ARBA" id="ARBA00022989"/>
    </source>
</evidence>
<comment type="subcellular location">
    <subcellularLocation>
        <location evidence="1">Membrane</location>
        <topology evidence="1">Multi-pass membrane protein</topology>
    </subcellularLocation>
</comment>
<keyword evidence="2 5" id="KW-0812">Transmembrane</keyword>
<dbReference type="EMBL" id="CP007243">
    <property type="protein sequence ID" value="AIA30781.1"/>
    <property type="molecule type" value="Genomic_DNA"/>
</dbReference>
<keyword evidence="4 5" id="KW-0472">Membrane</keyword>
<feature type="transmembrane region" description="Helical" evidence="5">
    <location>
        <begin position="262"/>
        <end position="285"/>
    </location>
</feature>
<name>A0A059XZV7_9BACT</name>
<feature type="transmembrane region" description="Helical" evidence="5">
    <location>
        <begin position="15"/>
        <end position="39"/>
    </location>
</feature>
<dbReference type="Pfam" id="PF00146">
    <property type="entry name" value="NADHdh"/>
    <property type="match status" value="1"/>
</dbReference>
<evidence type="ECO:0000256" key="4">
    <source>
        <dbReference type="ARBA" id="ARBA00023136"/>
    </source>
</evidence>
<dbReference type="RefSeq" id="WP_051613841.1">
    <property type="nucleotide sequence ID" value="NZ_CP007243.1"/>
</dbReference>
<keyword evidence="7" id="KW-1185">Reference proteome</keyword>
<feature type="transmembrane region" description="Helical" evidence="5">
    <location>
        <begin position="297"/>
        <end position="318"/>
    </location>
</feature>
<dbReference type="KEGG" id="lfp:Y981_08460"/>
<dbReference type="InterPro" id="IPR001694">
    <property type="entry name" value="NADH_UbQ_OxRdtase_su1/FPO"/>
</dbReference>
<dbReference type="PANTHER" id="PTHR43359:SF1">
    <property type="entry name" value="FORMATE HYDROGENLYASE SUBUNIT 4-RELATED"/>
    <property type="match status" value="1"/>
</dbReference>
<dbReference type="HOGENOM" id="CLU_015134_2_0_0"/>
<dbReference type="OrthoDB" id="9778499at2"/>
<protein>
    <submittedName>
        <fullName evidence="6">Formate hydrogenlyase</fullName>
    </submittedName>
</protein>
<keyword evidence="3 5" id="KW-1133">Transmembrane helix</keyword>
<evidence type="ECO:0000313" key="6">
    <source>
        <dbReference type="EMBL" id="AIA30781.1"/>
    </source>
</evidence>
<evidence type="ECO:0000313" key="7">
    <source>
        <dbReference type="Proteomes" id="UP000027059"/>
    </source>
</evidence>
<dbReference type="Proteomes" id="UP000027059">
    <property type="component" value="Chromosome"/>
</dbReference>
<reference evidence="6 7" key="2">
    <citation type="journal article" date="2015" name="Biomed. Res. Int.">
        <title>Effects of Arsenite Resistance on the Growth and Functional Gene Expression of Leptospirillum ferriphilum and Acidithiobacillus thiooxidans in Pure Culture and Coculture.</title>
        <authorList>
            <person name="Jiang H."/>
            <person name="Liang Y."/>
            <person name="Yin H."/>
            <person name="Xiao Y."/>
            <person name="Guo X."/>
            <person name="Xu Y."/>
            <person name="Hu Q."/>
            <person name="Liu H."/>
            <person name="Liu X."/>
        </authorList>
    </citation>
    <scope>NUCLEOTIDE SEQUENCE [LARGE SCALE GENOMIC DNA]</scope>
    <source>
        <strain evidence="6 7">YSK</strain>
    </source>
</reference>
<dbReference type="PANTHER" id="PTHR43359">
    <property type="entry name" value="FORMATE HYDROGENLYASE SUBUNIT 4"/>
    <property type="match status" value="1"/>
</dbReference>